<evidence type="ECO:0000313" key="3">
    <source>
        <dbReference type="EMBL" id="GAA3698859.1"/>
    </source>
</evidence>
<dbReference type="PANTHER" id="PTHR30212">
    <property type="entry name" value="PROTEIN YIIM"/>
    <property type="match status" value="1"/>
</dbReference>
<evidence type="ECO:0000313" key="4">
    <source>
        <dbReference type="Proteomes" id="UP001501536"/>
    </source>
</evidence>
<dbReference type="InterPro" id="IPR005302">
    <property type="entry name" value="MoCF_Sase_C"/>
</dbReference>
<comment type="caution">
    <text evidence="3">The sequence shown here is derived from an EMBL/GenBank/DDBJ whole genome shotgun (WGS) entry which is preliminary data.</text>
</comment>
<gene>
    <name evidence="3" type="ORF">GCM10022377_09830</name>
</gene>
<feature type="compositionally biased region" description="Low complexity" evidence="1">
    <location>
        <begin position="7"/>
        <end position="20"/>
    </location>
</feature>
<dbReference type="PANTHER" id="PTHR30212:SF2">
    <property type="entry name" value="PROTEIN YIIM"/>
    <property type="match status" value="1"/>
</dbReference>
<dbReference type="Proteomes" id="UP001501536">
    <property type="component" value="Unassembled WGS sequence"/>
</dbReference>
<keyword evidence="4" id="KW-1185">Reference proteome</keyword>
<dbReference type="PROSITE" id="PS51340">
    <property type="entry name" value="MOSC"/>
    <property type="match status" value="1"/>
</dbReference>
<dbReference type="InterPro" id="IPR052353">
    <property type="entry name" value="Benzoxazolinone_Detox_Enz"/>
</dbReference>
<reference evidence="4" key="1">
    <citation type="journal article" date="2019" name="Int. J. Syst. Evol. Microbiol.">
        <title>The Global Catalogue of Microorganisms (GCM) 10K type strain sequencing project: providing services to taxonomists for standard genome sequencing and annotation.</title>
        <authorList>
            <consortium name="The Broad Institute Genomics Platform"/>
            <consortium name="The Broad Institute Genome Sequencing Center for Infectious Disease"/>
            <person name="Wu L."/>
            <person name="Ma J."/>
        </authorList>
    </citation>
    <scope>NUCLEOTIDE SEQUENCE [LARGE SCALE GENOMIC DNA]</scope>
    <source>
        <strain evidence="4">JCM 16961</strain>
    </source>
</reference>
<evidence type="ECO:0000259" key="2">
    <source>
        <dbReference type="PROSITE" id="PS51340"/>
    </source>
</evidence>
<evidence type="ECO:0000256" key="1">
    <source>
        <dbReference type="SAM" id="MobiDB-lite"/>
    </source>
</evidence>
<dbReference type="RefSeq" id="WP_344880759.1">
    <property type="nucleotide sequence ID" value="NZ_BAABCJ010000001.1"/>
</dbReference>
<organism evidence="3 4">
    <name type="scientific">Zhihengliuella alba</name>
    <dbReference type="NCBI Taxonomy" id="547018"/>
    <lineage>
        <taxon>Bacteria</taxon>
        <taxon>Bacillati</taxon>
        <taxon>Actinomycetota</taxon>
        <taxon>Actinomycetes</taxon>
        <taxon>Micrococcales</taxon>
        <taxon>Micrococcaceae</taxon>
        <taxon>Zhihengliuella</taxon>
    </lineage>
</organism>
<dbReference type="Gene3D" id="2.40.33.20">
    <property type="entry name" value="PK beta-barrel domain-like"/>
    <property type="match status" value="1"/>
</dbReference>
<dbReference type="EMBL" id="BAABCJ010000001">
    <property type="protein sequence ID" value="GAA3698859.1"/>
    <property type="molecule type" value="Genomic_DNA"/>
</dbReference>
<feature type="region of interest" description="Disordered" evidence="1">
    <location>
        <begin position="1"/>
        <end position="22"/>
    </location>
</feature>
<dbReference type="SUPFAM" id="SSF50800">
    <property type="entry name" value="PK beta-barrel domain-like"/>
    <property type="match status" value="1"/>
</dbReference>
<protein>
    <recommendedName>
        <fullName evidence="2">MOSC domain-containing protein</fullName>
    </recommendedName>
</protein>
<name>A0ABP7D416_9MICC</name>
<accession>A0ABP7D416</accession>
<feature type="domain" description="MOSC" evidence="2">
    <location>
        <begin position="55"/>
        <end position="189"/>
    </location>
</feature>
<dbReference type="Pfam" id="PF03473">
    <property type="entry name" value="MOSC"/>
    <property type="match status" value="1"/>
</dbReference>
<proteinExistence type="predicted"/>
<sequence length="241" mass="25494">MSADQHTPSTAPAAGTAASPGPGPALAVGEVLAVCRVHQLVPDAGPVGVSAIDKRPVHGAVKVGRLGLYADVQADRAHHGGEEQAVYAYAEEDAAAWAEELGREIPPGLFGENLRLRGLAVSDAVVGERWQVGTALLEVTVPRTPCATFARRMAEPKWVRRFSERAATGAYLRVLRRGELSAGDAVAVVHRPGHGVTVRDLFLGPTEEEARRLHAGREAGAWELTSKAAREVDRVLGTVES</sequence>
<dbReference type="InterPro" id="IPR011037">
    <property type="entry name" value="Pyrv_Knase-like_insert_dom_sf"/>
</dbReference>